<gene>
    <name evidence="1" type="ORF">BJ138DRAFT_823015</name>
</gene>
<name>A0ACB8ARU5_9AGAM</name>
<dbReference type="Proteomes" id="UP000790377">
    <property type="component" value="Unassembled WGS sequence"/>
</dbReference>
<sequence>MPRMPIRISVSVDSDSEPEPESEQEEPNPYPLDGKYIDEADREELLSKSEVEREGIIAQRLEELQRIQDKRSLNAMLRAQKERPGDADSIAKTAKRQHAQRGATKEKTRTLAELKAKRKAKDDKKRTRTNSPKRDRSSSPMDMETSSGEEEDGQITKYEEEEEKDRKMFTKTNPEDEPITLDDLSTCRLTRDMLVKYSMAPWFEDYAKGGWVRYLIGQEDNEPVYRICEIQNLGANLSKPYKVNDTMVNQTLDLKHGKSVKSFYMDKVSNSSFNLREFERLKRTCAADEVKLPTKRHLEKKVTQLSRLVTQTVTESDITAMLARKNQLSNGGQSAAALTLERSRLMQAKTLAARRQDYAEVAEIDAKLAELPVPTTNASTEENISDRLAKVNERNRKANLEAVRKAEVLEAERKRRDRKLAAAGASGVATPTDPSARLKVLPRTTINSASRSGTPNVNGSGTPLLAANTAGTLARSISPLPPSALSVSPGKNKGFEASVIDSIEVDLGDF</sequence>
<proteinExistence type="predicted"/>
<evidence type="ECO:0000313" key="1">
    <source>
        <dbReference type="EMBL" id="KAH7915879.1"/>
    </source>
</evidence>
<evidence type="ECO:0000313" key="2">
    <source>
        <dbReference type="Proteomes" id="UP000790377"/>
    </source>
</evidence>
<comment type="caution">
    <text evidence="1">The sequence shown here is derived from an EMBL/GenBank/DDBJ whole genome shotgun (WGS) entry which is preliminary data.</text>
</comment>
<keyword evidence="2" id="KW-1185">Reference proteome</keyword>
<protein>
    <submittedName>
        <fullName evidence="1">Uncharacterized protein</fullName>
    </submittedName>
</protein>
<organism evidence="1 2">
    <name type="scientific">Hygrophoropsis aurantiaca</name>
    <dbReference type="NCBI Taxonomy" id="72124"/>
    <lineage>
        <taxon>Eukaryota</taxon>
        <taxon>Fungi</taxon>
        <taxon>Dikarya</taxon>
        <taxon>Basidiomycota</taxon>
        <taxon>Agaricomycotina</taxon>
        <taxon>Agaricomycetes</taxon>
        <taxon>Agaricomycetidae</taxon>
        <taxon>Boletales</taxon>
        <taxon>Coniophorineae</taxon>
        <taxon>Hygrophoropsidaceae</taxon>
        <taxon>Hygrophoropsis</taxon>
    </lineage>
</organism>
<accession>A0ACB8ARU5</accession>
<reference evidence="1" key="1">
    <citation type="journal article" date="2021" name="New Phytol.">
        <title>Evolutionary innovations through gain and loss of genes in the ectomycorrhizal Boletales.</title>
        <authorList>
            <person name="Wu G."/>
            <person name="Miyauchi S."/>
            <person name="Morin E."/>
            <person name="Kuo A."/>
            <person name="Drula E."/>
            <person name="Varga T."/>
            <person name="Kohler A."/>
            <person name="Feng B."/>
            <person name="Cao Y."/>
            <person name="Lipzen A."/>
            <person name="Daum C."/>
            <person name="Hundley H."/>
            <person name="Pangilinan J."/>
            <person name="Johnson J."/>
            <person name="Barry K."/>
            <person name="LaButti K."/>
            <person name="Ng V."/>
            <person name="Ahrendt S."/>
            <person name="Min B."/>
            <person name="Choi I.G."/>
            <person name="Park H."/>
            <person name="Plett J.M."/>
            <person name="Magnuson J."/>
            <person name="Spatafora J.W."/>
            <person name="Nagy L.G."/>
            <person name="Henrissat B."/>
            <person name="Grigoriev I.V."/>
            <person name="Yang Z.L."/>
            <person name="Xu J."/>
            <person name="Martin F.M."/>
        </authorList>
    </citation>
    <scope>NUCLEOTIDE SEQUENCE</scope>
    <source>
        <strain evidence="1">ATCC 28755</strain>
    </source>
</reference>
<dbReference type="EMBL" id="MU267595">
    <property type="protein sequence ID" value="KAH7915879.1"/>
    <property type="molecule type" value="Genomic_DNA"/>
</dbReference>